<proteinExistence type="predicted"/>
<dbReference type="EMBL" id="PVQB02000833">
    <property type="protein sequence ID" value="KAF4333476.1"/>
    <property type="molecule type" value="Genomic_DNA"/>
</dbReference>
<evidence type="ECO:0000256" key="1">
    <source>
        <dbReference type="SAM" id="MobiDB-lite"/>
    </source>
</evidence>
<feature type="region of interest" description="Disordered" evidence="1">
    <location>
        <begin position="44"/>
        <end position="66"/>
    </location>
</feature>
<evidence type="ECO:0000313" key="2">
    <source>
        <dbReference type="EMBL" id="KAF4333476.1"/>
    </source>
</evidence>
<gene>
    <name evidence="2" type="ORF">FBEOM_12712</name>
</gene>
<reference evidence="2" key="1">
    <citation type="journal article" date="2017" name="Mycologia">
        <title>Fusarium algeriense, sp. nov., a novel toxigenic crown rot pathogen of durum wheat from Algeria is nested in the Fusarium burgessii species complex.</title>
        <authorList>
            <person name="Laraba I."/>
            <person name="Keddad A."/>
            <person name="Boureghda H."/>
            <person name="Abdallah N."/>
            <person name="Vaughan M.M."/>
            <person name="Proctor R.H."/>
            <person name="Busman M."/>
            <person name="O'Donnell K."/>
        </authorList>
    </citation>
    <scope>NUCLEOTIDE SEQUENCE</scope>
    <source>
        <strain evidence="2">NRRL 25174</strain>
    </source>
</reference>
<dbReference type="Proteomes" id="UP000730481">
    <property type="component" value="Unassembled WGS sequence"/>
</dbReference>
<protein>
    <submittedName>
        <fullName evidence="2">Uncharacterized protein</fullName>
    </submittedName>
</protein>
<reference evidence="2" key="2">
    <citation type="submission" date="2020-02" db="EMBL/GenBank/DDBJ databases">
        <title>Identification and distribution of gene clusters putatively required for synthesis of sphingolipid metabolism inhibitors in phylogenetically diverse species of the filamentous fungus Fusarium.</title>
        <authorList>
            <person name="Kim H.-S."/>
            <person name="Busman M."/>
            <person name="Brown D.W."/>
            <person name="Divon H."/>
            <person name="Uhlig S."/>
            <person name="Proctor R.H."/>
        </authorList>
    </citation>
    <scope>NUCLEOTIDE SEQUENCE</scope>
    <source>
        <strain evidence="2">NRRL 25174</strain>
    </source>
</reference>
<name>A0A9P5DQ26_9HYPO</name>
<evidence type="ECO:0000313" key="3">
    <source>
        <dbReference type="Proteomes" id="UP000730481"/>
    </source>
</evidence>
<organism evidence="2 3">
    <name type="scientific">Fusarium beomiforme</name>
    <dbReference type="NCBI Taxonomy" id="44412"/>
    <lineage>
        <taxon>Eukaryota</taxon>
        <taxon>Fungi</taxon>
        <taxon>Dikarya</taxon>
        <taxon>Ascomycota</taxon>
        <taxon>Pezizomycotina</taxon>
        <taxon>Sordariomycetes</taxon>
        <taxon>Hypocreomycetidae</taxon>
        <taxon>Hypocreales</taxon>
        <taxon>Nectriaceae</taxon>
        <taxon>Fusarium</taxon>
        <taxon>Fusarium burgessii species complex</taxon>
    </lineage>
</organism>
<dbReference type="AlphaFoldDB" id="A0A9P5DQ26"/>
<comment type="caution">
    <text evidence="2">The sequence shown here is derived from an EMBL/GenBank/DDBJ whole genome shotgun (WGS) entry which is preliminary data.</text>
</comment>
<accession>A0A9P5DQ26</accession>
<sequence length="66" mass="7471">MSQPQKTFDDMLQDNALDPAEFATIQYVVESFFEMEKKEAEMLDAMKKNESTKTSTGGDSKTKKAE</sequence>
<keyword evidence="3" id="KW-1185">Reference proteome</keyword>